<dbReference type="PANTHER" id="PTHR11361:SF148">
    <property type="entry name" value="DNA MISMATCH REPAIR PROTEIN MSH6"/>
    <property type="match status" value="1"/>
</dbReference>
<dbReference type="Gene3D" id="1.10.1420.10">
    <property type="match status" value="2"/>
</dbReference>
<dbReference type="OrthoDB" id="10252754at2759"/>
<dbReference type="SMART" id="SM00533">
    <property type="entry name" value="MUTSd"/>
    <property type="match status" value="1"/>
</dbReference>
<dbReference type="InterPro" id="IPR000432">
    <property type="entry name" value="DNA_mismatch_repair_MutS_C"/>
</dbReference>
<dbReference type="Proteomes" id="UP000051530">
    <property type="component" value="Unassembled WGS sequence"/>
</dbReference>
<dbReference type="SMART" id="SM00534">
    <property type="entry name" value="MUTSac"/>
    <property type="match status" value="1"/>
</dbReference>
<feature type="compositionally biased region" description="Basic and acidic residues" evidence="7">
    <location>
        <begin position="189"/>
        <end position="200"/>
    </location>
</feature>
<evidence type="ECO:0000256" key="4">
    <source>
        <dbReference type="ARBA" id="ARBA00022840"/>
    </source>
</evidence>
<dbReference type="EMBL" id="LGUB01000161">
    <property type="protein sequence ID" value="KRH93991.1"/>
    <property type="molecule type" value="Genomic_DNA"/>
</dbReference>
<feature type="compositionally biased region" description="Basic and acidic residues" evidence="7">
    <location>
        <begin position="91"/>
        <end position="137"/>
    </location>
</feature>
<keyword evidence="6" id="KW-0234">DNA repair</keyword>
<dbReference type="PROSITE" id="PS00486">
    <property type="entry name" value="DNA_MISMATCH_REPAIR_2"/>
    <property type="match status" value="1"/>
</dbReference>
<dbReference type="InterPro" id="IPR045076">
    <property type="entry name" value="MutS"/>
</dbReference>
<keyword evidence="3 6" id="KW-0227">DNA damage</keyword>
<evidence type="ECO:0000256" key="5">
    <source>
        <dbReference type="ARBA" id="ARBA00023125"/>
    </source>
</evidence>
<keyword evidence="5 6" id="KW-0238">DNA-binding</keyword>
<dbReference type="Pfam" id="PF00488">
    <property type="entry name" value="MutS_V"/>
    <property type="match status" value="2"/>
</dbReference>
<comment type="caution">
    <text evidence="9">The sequence shown here is derived from an EMBL/GenBank/DDBJ whole genome shotgun (WGS) entry which is preliminary data.</text>
</comment>
<feature type="compositionally biased region" description="Basic and acidic residues" evidence="7">
    <location>
        <begin position="64"/>
        <end position="77"/>
    </location>
</feature>
<dbReference type="SMART" id="SM00382">
    <property type="entry name" value="AAA"/>
    <property type="match status" value="1"/>
</dbReference>
<dbReference type="SUPFAM" id="SSF55271">
    <property type="entry name" value="DNA repair protein MutS, domain I"/>
    <property type="match status" value="1"/>
</dbReference>
<evidence type="ECO:0000313" key="9">
    <source>
        <dbReference type="EMBL" id="KRH93991.1"/>
    </source>
</evidence>
<name>A0A0R0M4N2_9MICR</name>
<feature type="compositionally biased region" description="Polar residues" evidence="7">
    <location>
        <begin position="150"/>
        <end position="167"/>
    </location>
</feature>
<sequence length="1368" mass="157590">MSTTLHMPENRKNNLLKYFRKSKANDPKDMKREIKDDLLIQTTKKIRTNNDGSDLENEPSGFLENKKASNIKPDENQISKVGSIKEQPSTVKHDENQISNTKPDEKVILTTKPEEVQHSAVKPENKKISNVKPEKVQHSTVKPVKVQHLSLKSSPDLNSYSDISQNDQSKDTTKKNEEKRFPFLATIRDSQKRPQSHPDYDPTTLFISDHDFSLLTPFERQYWAIKKEYFNVICCFKKGKFYELFEQDALIANRLFNLRLTNRVNMTMAGYPITSYEYFLNKFIENGYSVGRIEQTETVIGKRLSFYSESNGQNTLNEKLDGKKKDSDSIKGKKQINEKSDKNTDDKLIKRELVEIVTPSTAISSTNGDSLHFSFYLSFISKSLEEEYIVLLYDAALNQAQFHICNGIDRLHTLFTAHHIVEVVVCCNTLKRDDLWFFNGTVSYSQSMSSQSEDSKDLRSKQSNGSKDSQLEGLRSKQSNDSNGSNDSQSKQSKQSTDSNKTVTDGALDSVLDRITSENRIKKFDKTLIVALYHHMSKLMRGSFIFTLTVLSTDYHTTVHKKKIETLPGTTLDTLSVIDTSYSHSTQSYSKKTTDHSQYNNHSEYNQKYRLAIESDNTLNNTFNQKYTNLYTVLNKCNTSPGRRLFRQWLVHLLTDYDEIIERRNITQAMVQIFYHTGDLYNTDDLYHTGDHYKSNDALKSDVSNIIGSNVKFNLSRRLSELYDMPRLLSNKKNTYSLLDCIIKHIYFIRDIRDILLQKGTILSNYGVKGLKYLIPSDQVIQETETFISDILNTYTVTRDSVTFNDDRNVTDSLQFYTKQENDHLMSSDYSVKDDSIQSDNHDLKKSKNFLEYKNLLRKNENFLEYKNLKEQKLNIEKQLNSYRESQEKRLKTTIVFKDIGQRLFQLEMSSTINVPDDFIIQSSTSQKRRYYTVILRQMIEKYNELVHRLFVLEQGVILKINEDIEGNMSNLIQISDMVALFDTYDCFCKNYLEITGNNGRYCGIFTPYKTDLTNKMDLKKDLRTNKTDLRTNKNEPTDLTNYVEGSLEEKITLKGLRSFLFDSVPLDISMNNNTLLLTGPNMAGKSTLMRMVGQAVVINQLGLPIFITSGTLPIFDNIFTRLGSADNLILGQSTFYMEMLQTLQMIKRSFYSMGDLIEHDLAEHTTEQNSTIKQDLLDHDPVTKQDLLKHDLAEHTTEQNSTIKHTTKQDLLDQNSVTKQDSTIKHTTKQDLQSKESIKSLLLIDELGRGTSKKDGLALAQSVLKYIISRNTSVCIFSTHFNELDGEMDRGYMQTVIGQSENIDSKESQYNSDLTFLYKFKKGVCQNSQGLIVGRMAGISQSIIDRAYQVKEQINQEKERHMKKLFQ</sequence>
<dbReference type="InterPro" id="IPR007696">
    <property type="entry name" value="DNA_mismatch_repair_MutS_core"/>
</dbReference>
<dbReference type="VEuPathDB" id="MicrosporidiaDB:M153_4460002545"/>
<evidence type="ECO:0000259" key="8">
    <source>
        <dbReference type="PROSITE" id="PS00486"/>
    </source>
</evidence>
<evidence type="ECO:0000313" key="10">
    <source>
        <dbReference type="Proteomes" id="UP000051530"/>
    </source>
</evidence>
<dbReference type="Pfam" id="PF01624">
    <property type="entry name" value="MutS_I"/>
    <property type="match status" value="1"/>
</dbReference>
<dbReference type="Gene3D" id="3.40.1170.10">
    <property type="entry name" value="DNA repair protein MutS, domain I"/>
    <property type="match status" value="1"/>
</dbReference>
<dbReference type="InterPro" id="IPR036187">
    <property type="entry name" value="DNA_mismatch_repair_MutS_sf"/>
</dbReference>
<evidence type="ECO:0000256" key="7">
    <source>
        <dbReference type="SAM" id="MobiDB-lite"/>
    </source>
</evidence>
<dbReference type="GO" id="GO:0005524">
    <property type="term" value="F:ATP binding"/>
    <property type="evidence" value="ECO:0007669"/>
    <property type="project" value="UniProtKB-UniRule"/>
</dbReference>
<dbReference type="GO" id="GO:0030983">
    <property type="term" value="F:mismatched DNA binding"/>
    <property type="evidence" value="ECO:0007669"/>
    <property type="project" value="UniProtKB-UniRule"/>
</dbReference>
<dbReference type="InterPro" id="IPR007861">
    <property type="entry name" value="DNA_mismatch_repair_MutS_clamp"/>
</dbReference>
<keyword evidence="10" id="KW-1185">Reference proteome</keyword>
<keyword evidence="4 6" id="KW-0067">ATP-binding</keyword>
<dbReference type="InterPro" id="IPR003593">
    <property type="entry name" value="AAA+_ATPase"/>
</dbReference>
<feature type="compositionally biased region" description="Basic and acidic residues" evidence="7">
    <location>
        <begin position="168"/>
        <end position="181"/>
    </location>
</feature>
<protein>
    <recommendedName>
        <fullName evidence="6">DNA mismatch repair protein</fullName>
    </recommendedName>
</protein>
<evidence type="ECO:0000256" key="1">
    <source>
        <dbReference type="ARBA" id="ARBA00006271"/>
    </source>
</evidence>
<feature type="region of interest" description="Disordered" evidence="7">
    <location>
        <begin position="447"/>
        <end position="503"/>
    </location>
</feature>
<feature type="region of interest" description="Disordered" evidence="7">
    <location>
        <begin position="45"/>
        <end position="200"/>
    </location>
</feature>
<dbReference type="PIRSF" id="PIRSF037677">
    <property type="entry name" value="DNA_mis_repair_Msh6"/>
    <property type="match status" value="1"/>
</dbReference>
<dbReference type="GO" id="GO:0032301">
    <property type="term" value="C:MutSalpha complex"/>
    <property type="evidence" value="ECO:0007669"/>
    <property type="project" value="TreeGrafter"/>
</dbReference>
<dbReference type="Pfam" id="PF05190">
    <property type="entry name" value="MutS_IV"/>
    <property type="match status" value="1"/>
</dbReference>
<dbReference type="GO" id="GO:0006298">
    <property type="term" value="P:mismatch repair"/>
    <property type="evidence" value="ECO:0007669"/>
    <property type="project" value="InterPro"/>
</dbReference>
<dbReference type="InterPro" id="IPR016151">
    <property type="entry name" value="DNA_mismatch_repair_MutS_N"/>
</dbReference>
<dbReference type="InterPro" id="IPR027417">
    <property type="entry name" value="P-loop_NTPase"/>
</dbReference>
<organism evidence="9 10">
    <name type="scientific">Pseudoloma neurophilia</name>
    <dbReference type="NCBI Taxonomy" id="146866"/>
    <lineage>
        <taxon>Eukaryota</taxon>
        <taxon>Fungi</taxon>
        <taxon>Fungi incertae sedis</taxon>
        <taxon>Microsporidia</taxon>
        <taxon>Pseudoloma</taxon>
    </lineage>
</organism>
<evidence type="ECO:0000256" key="2">
    <source>
        <dbReference type="ARBA" id="ARBA00022741"/>
    </source>
</evidence>
<dbReference type="Pfam" id="PF05192">
    <property type="entry name" value="MutS_III"/>
    <property type="match status" value="1"/>
</dbReference>
<reference evidence="9 10" key="1">
    <citation type="submission" date="2015-07" db="EMBL/GenBank/DDBJ databases">
        <title>The genome of Pseudoloma neurophilia, a relevant intracellular parasite of the zebrafish.</title>
        <authorList>
            <person name="Ndikumana S."/>
            <person name="Pelin A."/>
            <person name="Sanders J."/>
            <person name="Corradi N."/>
        </authorList>
    </citation>
    <scope>NUCLEOTIDE SEQUENCE [LARGE SCALE GENOMIC DNA]</scope>
    <source>
        <strain evidence="9 10">MK1</strain>
    </source>
</reference>
<feature type="compositionally biased region" description="Polar residues" evidence="7">
    <location>
        <begin position="78"/>
        <end position="90"/>
    </location>
</feature>
<dbReference type="InterPro" id="IPR007695">
    <property type="entry name" value="DNA_mismatch_repair_MutS-lik_N"/>
</dbReference>
<comment type="similarity">
    <text evidence="1 6">Belongs to the DNA mismatch repair MutS family.</text>
</comment>
<dbReference type="InterPro" id="IPR017261">
    <property type="entry name" value="DNA_mismatch_repair_MutS/MSH"/>
</dbReference>
<dbReference type="SUPFAM" id="SSF48334">
    <property type="entry name" value="DNA repair protein MutS, domain III"/>
    <property type="match status" value="1"/>
</dbReference>
<accession>A0A0R0M4N2</accession>
<proteinExistence type="inferred from homology"/>
<feature type="compositionally biased region" description="Basic and acidic residues" evidence="7">
    <location>
        <begin position="318"/>
        <end position="343"/>
    </location>
</feature>
<feature type="region of interest" description="Disordered" evidence="7">
    <location>
        <begin position="317"/>
        <end position="343"/>
    </location>
</feature>
<feature type="compositionally biased region" description="Low complexity" evidence="7">
    <location>
        <begin position="476"/>
        <end position="501"/>
    </location>
</feature>
<keyword evidence="2 6" id="KW-0547">Nucleotide-binding</keyword>
<evidence type="ECO:0000256" key="6">
    <source>
        <dbReference type="PIRNR" id="PIRNR037677"/>
    </source>
</evidence>
<feature type="domain" description="DNA mismatch repair proteins mutS family" evidence="8">
    <location>
        <begin position="1241"/>
        <end position="1257"/>
    </location>
</feature>
<comment type="function">
    <text evidence="6">Component of the post-replicative DNA mismatch repair system (MMR).</text>
</comment>
<gene>
    <name evidence="9" type="ORF">M153_4460002545</name>
</gene>
<dbReference type="Gene3D" id="3.40.50.300">
    <property type="entry name" value="P-loop containing nucleotide triphosphate hydrolases"/>
    <property type="match status" value="1"/>
</dbReference>
<dbReference type="GO" id="GO:0140664">
    <property type="term" value="F:ATP-dependent DNA damage sensor activity"/>
    <property type="evidence" value="ECO:0007669"/>
    <property type="project" value="InterPro"/>
</dbReference>
<evidence type="ECO:0000256" key="3">
    <source>
        <dbReference type="ARBA" id="ARBA00022763"/>
    </source>
</evidence>
<dbReference type="PANTHER" id="PTHR11361">
    <property type="entry name" value="DNA MISMATCH REPAIR PROTEIN MUTS FAMILY MEMBER"/>
    <property type="match status" value="1"/>
</dbReference>
<dbReference type="SUPFAM" id="SSF52540">
    <property type="entry name" value="P-loop containing nucleoside triphosphate hydrolases"/>
    <property type="match status" value="2"/>
</dbReference>